<feature type="domain" description="BBSome complex member BBS5 PH" evidence="9">
    <location>
        <begin position="96"/>
        <end position="150"/>
    </location>
</feature>
<keyword evidence="7" id="KW-0966">Cell projection</keyword>
<accession>A0A1I8F0U3</accession>
<evidence type="ECO:0000256" key="7">
    <source>
        <dbReference type="ARBA" id="ARBA00023273"/>
    </source>
</evidence>
<keyword evidence="5" id="KW-0969">Cilium</keyword>
<dbReference type="SMART" id="SM00683">
    <property type="entry name" value="DM16"/>
    <property type="match status" value="2"/>
</dbReference>
<organism evidence="11">
    <name type="scientific">Wuchereria bancrofti</name>
    <dbReference type="NCBI Taxonomy" id="6293"/>
    <lineage>
        <taxon>Eukaryota</taxon>
        <taxon>Metazoa</taxon>
        <taxon>Ecdysozoa</taxon>
        <taxon>Nematoda</taxon>
        <taxon>Chromadorea</taxon>
        <taxon>Rhabditida</taxon>
        <taxon>Spirurina</taxon>
        <taxon>Spiruromorpha</taxon>
        <taxon>Filarioidea</taxon>
        <taxon>Onchocercidae</taxon>
        <taxon>Wuchereria</taxon>
    </lineage>
</organism>
<dbReference type="WBParaSite" id="maker-PairedContig_963-snap-gene-0.13-mRNA-1">
    <property type="protein sequence ID" value="maker-PairedContig_963-snap-gene-0.13-mRNA-1"/>
    <property type="gene ID" value="maker-PairedContig_963-snap-gene-0.13"/>
</dbReference>
<feature type="compositionally biased region" description="Low complexity" evidence="8">
    <location>
        <begin position="465"/>
        <end position="477"/>
    </location>
</feature>
<dbReference type="GO" id="GO:0060271">
    <property type="term" value="P:cilium assembly"/>
    <property type="evidence" value="ECO:0007669"/>
    <property type="project" value="TreeGrafter"/>
</dbReference>
<evidence type="ECO:0000256" key="5">
    <source>
        <dbReference type="ARBA" id="ARBA00023069"/>
    </source>
</evidence>
<dbReference type="AlphaFoldDB" id="A0A1I8F0U3"/>
<comment type="subcellular location">
    <subcellularLocation>
        <location evidence="1">Cell projection</location>
        <location evidence="1">Cilium</location>
    </subcellularLocation>
    <subcellularLocation>
        <location evidence="2">Cytoplasm</location>
        <location evidence="2">Cytoskeleton</location>
    </subcellularLocation>
</comment>
<evidence type="ECO:0000256" key="3">
    <source>
        <dbReference type="ARBA" id="ARBA00005822"/>
    </source>
</evidence>
<evidence type="ECO:0000256" key="8">
    <source>
        <dbReference type="SAM" id="MobiDB-lite"/>
    </source>
</evidence>
<dbReference type="InterPro" id="IPR014003">
    <property type="entry name" value="BBS5_PH"/>
</dbReference>
<dbReference type="InterPro" id="IPR006606">
    <property type="entry name" value="BBL5"/>
</dbReference>
<evidence type="ECO:0000313" key="11">
    <source>
        <dbReference type="WBParaSite" id="maker-PairedContig_963-snap-gene-0.13-mRNA-1"/>
    </source>
</evidence>
<dbReference type="STRING" id="6293.A0A1I8F0U3"/>
<dbReference type="PANTHER" id="PTHR21351">
    <property type="entry name" value="BARDET-BIEDL SYNDROME PROTEIN 5"/>
    <property type="match status" value="1"/>
</dbReference>
<dbReference type="GO" id="GO:0032266">
    <property type="term" value="F:phosphatidylinositol-3-phosphate binding"/>
    <property type="evidence" value="ECO:0007669"/>
    <property type="project" value="TreeGrafter"/>
</dbReference>
<evidence type="ECO:0000256" key="2">
    <source>
        <dbReference type="ARBA" id="ARBA00004245"/>
    </source>
</evidence>
<proteinExistence type="inferred from homology"/>
<feature type="domain" description="BBSome complex member BBS5 PH" evidence="9">
    <location>
        <begin position="227"/>
        <end position="281"/>
    </location>
</feature>
<protein>
    <recommendedName>
        <fullName evidence="9">BBSome complex member BBS5 PH domain-containing protein</fullName>
    </recommendedName>
</protein>
<dbReference type="GO" id="GO:0036064">
    <property type="term" value="C:ciliary basal body"/>
    <property type="evidence" value="ECO:0007669"/>
    <property type="project" value="TreeGrafter"/>
</dbReference>
<keyword evidence="4" id="KW-0963">Cytoplasm</keyword>
<feature type="region of interest" description="Disordered" evidence="8">
    <location>
        <begin position="456"/>
        <end position="494"/>
    </location>
</feature>
<reference evidence="10 11" key="1">
    <citation type="submission" date="2016-11" db="UniProtKB">
        <authorList>
            <consortium name="WormBaseParasite"/>
        </authorList>
    </citation>
    <scope>IDENTIFICATION</scope>
    <source>
        <strain evidence="10 11">pt0022</strain>
    </source>
</reference>
<evidence type="ECO:0000256" key="4">
    <source>
        <dbReference type="ARBA" id="ARBA00022490"/>
    </source>
</evidence>
<sequence length="494" mass="55845">MPSTKNAYCYCIAFLARTCNMRLASATLCDSLLRHYATRCHGELSIFTLTLALATFHKDANVIMNSKLKMPLITIWQDRDIRFDINPRFLRLIAGERLVERIDGVEDTKGNCGDKGILRITNLRLTWHATAIPRINLSLGYNTISGVTTRITKSRLRGQTESLYILAHHANARFEFIFTCINPSQTKQFTTVISIHRAYETSKLYRELKMRGALVNDEEKLRILPDEQQCDRFDGVWNLGNDQGTLGTMILTNIRIVWFAATNTMYNVSIPYLQVQDCRIRHSRFGLVLVIETSAVVSLKEEVIYFVYKINKEYVLGFRTDPEERLKSIHQTICALQKAYVVKPIFGVQYIREKPITSQDTTDVMKLMDEDVELDNRPLRSDPYAAYFSDGIVSGQIRPPVYSEELGVAIEELKPGFTLTDLWKIHPGARRAGGQWSQLPGAPQIEDEFLLLNINGPGDPSWPISPSMPGAPSRPRGPAGPGGPREHVQQSPLA</sequence>
<dbReference type="GO" id="GO:0034464">
    <property type="term" value="C:BBSome"/>
    <property type="evidence" value="ECO:0007669"/>
    <property type="project" value="InterPro"/>
</dbReference>
<evidence type="ECO:0000259" key="9">
    <source>
        <dbReference type="SMART" id="SM00683"/>
    </source>
</evidence>
<keyword evidence="6" id="KW-0206">Cytoskeleton</keyword>
<evidence type="ECO:0000313" key="10">
    <source>
        <dbReference type="WBParaSite" id="maker-PairedContig_780-snap-gene-0.18-mRNA-1"/>
    </source>
</evidence>
<comment type="similarity">
    <text evidence="3">Belongs to the BBS5 family.</text>
</comment>
<evidence type="ECO:0000256" key="6">
    <source>
        <dbReference type="ARBA" id="ARBA00023212"/>
    </source>
</evidence>
<evidence type="ECO:0000256" key="1">
    <source>
        <dbReference type="ARBA" id="ARBA00004138"/>
    </source>
</evidence>
<name>A0A1I8F0U3_WUCBA</name>
<dbReference type="WBParaSite" id="maker-PairedContig_780-snap-gene-0.18-mRNA-1">
    <property type="protein sequence ID" value="maker-PairedContig_780-snap-gene-0.18-mRNA-1"/>
    <property type="gene ID" value="maker-PairedContig_780-snap-gene-0.18"/>
</dbReference>
<dbReference type="PANTHER" id="PTHR21351:SF0">
    <property type="entry name" value="BARDET-BIEDL SYNDROME 5 PROTEIN"/>
    <property type="match status" value="1"/>
</dbReference>
<dbReference type="Pfam" id="PF07289">
    <property type="entry name" value="BBL5"/>
    <property type="match status" value="1"/>
</dbReference>